<accession>A0A7Y9I7U7</accession>
<dbReference type="GO" id="GO:0003677">
    <property type="term" value="F:DNA binding"/>
    <property type="evidence" value="ECO:0007669"/>
    <property type="project" value="UniProtKB-KW"/>
</dbReference>
<name>A0A7Y9I7U7_9ACTN</name>
<gene>
    <name evidence="6" type="ORF">BKA15_003233</name>
</gene>
<dbReference type="Gene3D" id="1.10.443.10">
    <property type="entry name" value="Intergrase catalytic core"/>
    <property type="match status" value="1"/>
</dbReference>
<dbReference type="RefSeq" id="WP_179752372.1">
    <property type="nucleotide sequence ID" value="NZ_JACCBU010000001.1"/>
</dbReference>
<evidence type="ECO:0000259" key="5">
    <source>
        <dbReference type="PROSITE" id="PS51898"/>
    </source>
</evidence>
<evidence type="ECO:0000313" key="7">
    <source>
        <dbReference type="Proteomes" id="UP000569914"/>
    </source>
</evidence>
<dbReference type="GO" id="GO:0006310">
    <property type="term" value="P:DNA recombination"/>
    <property type="evidence" value="ECO:0007669"/>
    <property type="project" value="UniProtKB-KW"/>
</dbReference>
<dbReference type="InterPro" id="IPR050090">
    <property type="entry name" value="Tyrosine_recombinase_XerCD"/>
</dbReference>
<keyword evidence="2" id="KW-0229">DNA integration</keyword>
<comment type="caution">
    <text evidence="6">The sequence shown here is derived from an EMBL/GenBank/DDBJ whole genome shotgun (WGS) entry which is preliminary data.</text>
</comment>
<dbReference type="InterPro" id="IPR011010">
    <property type="entry name" value="DNA_brk_join_enz"/>
</dbReference>
<evidence type="ECO:0000256" key="4">
    <source>
        <dbReference type="ARBA" id="ARBA00023172"/>
    </source>
</evidence>
<dbReference type="InterPro" id="IPR013762">
    <property type="entry name" value="Integrase-like_cat_sf"/>
</dbReference>
<dbReference type="AlphaFoldDB" id="A0A7Y9I7U7"/>
<dbReference type="InterPro" id="IPR004107">
    <property type="entry name" value="Integrase_SAM-like_N"/>
</dbReference>
<dbReference type="Gene3D" id="1.10.150.130">
    <property type="match status" value="1"/>
</dbReference>
<keyword evidence="3" id="KW-0238">DNA-binding</keyword>
<dbReference type="PANTHER" id="PTHR30349">
    <property type="entry name" value="PHAGE INTEGRASE-RELATED"/>
    <property type="match status" value="1"/>
</dbReference>
<dbReference type="EMBL" id="JACCBU010000001">
    <property type="protein sequence ID" value="NYE71904.1"/>
    <property type="molecule type" value="Genomic_DNA"/>
</dbReference>
<evidence type="ECO:0000313" key="6">
    <source>
        <dbReference type="EMBL" id="NYE71904.1"/>
    </source>
</evidence>
<evidence type="ECO:0000256" key="3">
    <source>
        <dbReference type="ARBA" id="ARBA00023125"/>
    </source>
</evidence>
<dbReference type="PROSITE" id="PS51898">
    <property type="entry name" value="TYR_RECOMBINASE"/>
    <property type="match status" value="1"/>
</dbReference>
<comment type="similarity">
    <text evidence="1">Belongs to the 'phage' integrase family.</text>
</comment>
<dbReference type="PANTHER" id="PTHR30349:SF41">
    <property type="entry name" value="INTEGRASE_RECOMBINASE PROTEIN MJ0367-RELATED"/>
    <property type="match status" value="1"/>
</dbReference>
<dbReference type="InterPro" id="IPR010998">
    <property type="entry name" value="Integrase_recombinase_N"/>
</dbReference>
<dbReference type="Pfam" id="PF00589">
    <property type="entry name" value="Phage_integrase"/>
    <property type="match status" value="1"/>
</dbReference>
<dbReference type="InterPro" id="IPR002104">
    <property type="entry name" value="Integrase_catalytic"/>
</dbReference>
<dbReference type="Pfam" id="PF14659">
    <property type="entry name" value="Phage_int_SAM_3"/>
    <property type="match status" value="1"/>
</dbReference>
<dbReference type="Proteomes" id="UP000569914">
    <property type="component" value="Unassembled WGS sequence"/>
</dbReference>
<sequence>MAEKRQRGSHRKRGNSYEIRVYGGVDPLTGEDRYLTASTTDEREVEKIKTRLLAEVDQQRSTPTKAALGHLLDSWLDVHDADETTIDGYRYLVKTVIKPALGDVPIAKIDSLVLERFYAELRKCRRRCLSKIEVDHRTHLPHECRTVRHHRRPGRPKAGETHDCEERGCTVIECKPHVCATMAQSTMRQLHWILSGAMAAAVRWKWVPWNPMEGAEAPRRPAPNPEPPSAADAARIVNAAWERGDLDWGTLVWLIMITGARRGELVALQWRDLDLQEGVVELRRGFTHRAGKKSLKQTKTHQIRRIGLDDLTVELLADHRSRYEKEMRYLRGITAEQPFAIDAEAFVFSAKPDHSAPRNLDAVSHRYAAMCARLGIDSHPHAMRHYNATELLTSGVDLRTVAGRLGHGGGGSTTLKVYTAWSEAADKKAADVLATKVSLPPGARRSNGKR</sequence>
<feature type="domain" description="Tyr recombinase" evidence="5">
    <location>
        <begin position="223"/>
        <end position="431"/>
    </location>
</feature>
<evidence type="ECO:0000256" key="2">
    <source>
        <dbReference type="ARBA" id="ARBA00022908"/>
    </source>
</evidence>
<organism evidence="6 7">
    <name type="scientific">Microlunatus parietis</name>
    <dbReference type="NCBI Taxonomy" id="682979"/>
    <lineage>
        <taxon>Bacteria</taxon>
        <taxon>Bacillati</taxon>
        <taxon>Actinomycetota</taxon>
        <taxon>Actinomycetes</taxon>
        <taxon>Propionibacteriales</taxon>
        <taxon>Propionibacteriaceae</taxon>
        <taxon>Microlunatus</taxon>
    </lineage>
</organism>
<keyword evidence="7" id="KW-1185">Reference proteome</keyword>
<evidence type="ECO:0000256" key="1">
    <source>
        <dbReference type="ARBA" id="ARBA00008857"/>
    </source>
</evidence>
<reference evidence="6 7" key="1">
    <citation type="submission" date="2020-07" db="EMBL/GenBank/DDBJ databases">
        <title>Sequencing the genomes of 1000 actinobacteria strains.</title>
        <authorList>
            <person name="Klenk H.-P."/>
        </authorList>
    </citation>
    <scope>NUCLEOTIDE SEQUENCE [LARGE SCALE GENOMIC DNA]</scope>
    <source>
        <strain evidence="6 7">DSM 22083</strain>
    </source>
</reference>
<dbReference type="GO" id="GO:0015074">
    <property type="term" value="P:DNA integration"/>
    <property type="evidence" value="ECO:0007669"/>
    <property type="project" value="UniProtKB-KW"/>
</dbReference>
<dbReference type="SUPFAM" id="SSF56349">
    <property type="entry name" value="DNA breaking-rejoining enzymes"/>
    <property type="match status" value="1"/>
</dbReference>
<protein>
    <submittedName>
        <fullName evidence="6">Integrase</fullName>
    </submittedName>
</protein>
<keyword evidence="4" id="KW-0233">DNA recombination</keyword>
<proteinExistence type="inferred from homology"/>